<evidence type="ECO:0000313" key="12">
    <source>
        <dbReference type="EMBL" id="MRI84727.1"/>
    </source>
</evidence>
<organism evidence="12 13">
    <name type="scientific">Fundicoccus ignavus</name>
    <dbReference type="NCBI Taxonomy" id="2664442"/>
    <lineage>
        <taxon>Bacteria</taxon>
        <taxon>Bacillati</taxon>
        <taxon>Bacillota</taxon>
        <taxon>Bacilli</taxon>
        <taxon>Lactobacillales</taxon>
        <taxon>Aerococcaceae</taxon>
        <taxon>Fundicoccus</taxon>
    </lineage>
</organism>
<feature type="transmembrane region" description="Helical" evidence="10">
    <location>
        <begin position="125"/>
        <end position="149"/>
    </location>
</feature>
<evidence type="ECO:0000256" key="4">
    <source>
        <dbReference type="ARBA" id="ARBA00022538"/>
    </source>
</evidence>
<dbReference type="PANTHER" id="PTHR32024">
    <property type="entry name" value="TRK SYSTEM POTASSIUM UPTAKE PROTEIN TRKG-RELATED"/>
    <property type="match status" value="1"/>
</dbReference>
<dbReference type="EMBL" id="WJQR01000001">
    <property type="protein sequence ID" value="MRI80477.1"/>
    <property type="molecule type" value="Genomic_DNA"/>
</dbReference>
<keyword evidence="6" id="KW-0630">Potassium</keyword>
<evidence type="ECO:0000256" key="10">
    <source>
        <dbReference type="SAM" id="Phobius"/>
    </source>
</evidence>
<dbReference type="AlphaFoldDB" id="A0A6I2GAC8"/>
<keyword evidence="9 10" id="KW-0472">Membrane</keyword>
<feature type="transmembrane region" description="Helical" evidence="10">
    <location>
        <begin position="377"/>
        <end position="396"/>
    </location>
</feature>
<keyword evidence="5 10" id="KW-0812">Transmembrane</keyword>
<dbReference type="Pfam" id="PF02386">
    <property type="entry name" value="TrkH"/>
    <property type="match status" value="1"/>
</dbReference>
<protein>
    <submittedName>
        <fullName evidence="12">Trk family potassium uptake protein</fullName>
    </submittedName>
</protein>
<feature type="transmembrane region" description="Helical" evidence="10">
    <location>
        <begin position="74"/>
        <end position="97"/>
    </location>
</feature>
<name>A0A6I2GAC8_9LACT</name>
<feature type="transmembrane region" description="Helical" evidence="10">
    <location>
        <begin position="220"/>
        <end position="245"/>
    </location>
</feature>
<evidence type="ECO:0000313" key="13">
    <source>
        <dbReference type="Proteomes" id="UP000430975"/>
    </source>
</evidence>
<evidence type="ECO:0000256" key="6">
    <source>
        <dbReference type="ARBA" id="ARBA00022958"/>
    </source>
</evidence>
<dbReference type="RefSeq" id="WP_153861031.1">
    <property type="nucleotide sequence ID" value="NZ_WJQR01000001.1"/>
</dbReference>
<reference evidence="13 14" key="1">
    <citation type="submission" date="2019-11" db="EMBL/GenBank/DDBJ databases">
        <title>Characterisation of Fundicoccus ignavus gen. nov. sp. nov., a novel genus of the family Aerococcaceae isolated from bulk tank milk.</title>
        <authorList>
            <person name="Siebert A."/>
            <person name="Huptas C."/>
            <person name="Wenning M."/>
            <person name="Scherer S."/>
            <person name="Doll E.V."/>
        </authorList>
    </citation>
    <scope>NUCLEOTIDE SEQUENCE [LARGE SCALE GENOMIC DNA]</scope>
    <source>
        <strain evidence="11 14">DSM 109653</strain>
        <strain evidence="12 13">WS4759</strain>
    </source>
</reference>
<evidence type="ECO:0000256" key="5">
    <source>
        <dbReference type="ARBA" id="ARBA00022692"/>
    </source>
</evidence>
<dbReference type="GO" id="GO:0005886">
    <property type="term" value="C:plasma membrane"/>
    <property type="evidence" value="ECO:0007669"/>
    <property type="project" value="UniProtKB-SubCell"/>
</dbReference>
<keyword evidence="2" id="KW-0813">Transport</keyword>
<evidence type="ECO:0000313" key="11">
    <source>
        <dbReference type="EMBL" id="MRI80477.1"/>
    </source>
</evidence>
<keyword evidence="13" id="KW-1185">Reference proteome</keyword>
<dbReference type="EMBL" id="WJQS01000002">
    <property type="protein sequence ID" value="MRI84727.1"/>
    <property type="molecule type" value="Genomic_DNA"/>
</dbReference>
<proteinExistence type="predicted"/>
<keyword evidence="3" id="KW-1003">Cell membrane</keyword>
<keyword evidence="8" id="KW-0406">Ion transport</keyword>
<dbReference type="PANTHER" id="PTHR32024:SF1">
    <property type="entry name" value="KTR SYSTEM POTASSIUM UPTAKE PROTEIN B"/>
    <property type="match status" value="1"/>
</dbReference>
<keyword evidence="7 10" id="KW-1133">Transmembrane helix</keyword>
<accession>A0A6I2GAC8</accession>
<evidence type="ECO:0000256" key="3">
    <source>
        <dbReference type="ARBA" id="ARBA00022475"/>
    </source>
</evidence>
<keyword evidence="4" id="KW-0633">Potassium transport</keyword>
<dbReference type="GO" id="GO:0015379">
    <property type="term" value="F:potassium:chloride symporter activity"/>
    <property type="evidence" value="ECO:0007669"/>
    <property type="project" value="InterPro"/>
</dbReference>
<feature type="transmembrane region" description="Helical" evidence="10">
    <location>
        <begin position="345"/>
        <end position="365"/>
    </location>
</feature>
<sequence length="444" mass="49130">MGNIFKFMSISQIIVSVYIGLIIIGGLVLSLPMSSASGDWTRYLDALFTATSALCVTGQVTLNTTTHWSPFGKMFILLLIEVGGLGFITLWMLFFMMRGSKANMRQRIVLLESLNLPADFDLKKIVTYIVQFTLFIQFIGAILLSFAFIPQFGWITGILYGFFHSISAFNNAGFDLLGDSLIGYQTNFYVLFVISMLIIAGGLGFLVWRDLLTYRHNHKLLRYTKLTLIGTATLLIAGFILFILSEGINGTFNHLSLGDFLMNTFFLSVTPRTAGYANIDYSHLSTLGTFITLILMFIGGSSGSIAGGVKVSTIMVTSMFLIRYFTGKPFTIYARTVKIATIRRALFLILAALSIITFASMVLLLTEEIPHGFGIEYILMEVISCLSTVGLTMGLTPNLTIIGKIILIILMLMGRVGLITFLWSIGSHRNNSTIKYPEMNIMIG</sequence>
<evidence type="ECO:0000313" key="14">
    <source>
        <dbReference type="Proteomes" id="UP000469870"/>
    </source>
</evidence>
<feature type="transmembrane region" description="Helical" evidence="10">
    <location>
        <begin position="405"/>
        <end position="425"/>
    </location>
</feature>
<feature type="transmembrane region" description="Helical" evidence="10">
    <location>
        <begin position="305"/>
        <end position="325"/>
    </location>
</feature>
<evidence type="ECO:0000256" key="7">
    <source>
        <dbReference type="ARBA" id="ARBA00022989"/>
    </source>
</evidence>
<dbReference type="NCBIfam" id="TIGR00933">
    <property type="entry name" value="2a38"/>
    <property type="match status" value="1"/>
</dbReference>
<evidence type="ECO:0000256" key="8">
    <source>
        <dbReference type="ARBA" id="ARBA00023065"/>
    </source>
</evidence>
<comment type="subcellular location">
    <subcellularLocation>
        <location evidence="1">Cell membrane</location>
        <topology evidence="1">Multi-pass membrane protein</topology>
    </subcellularLocation>
</comment>
<evidence type="ECO:0000256" key="9">
    <source>
        <dbReference type="ARBA" id="ARBA00023136"/>
    </source>
</evidence>
<evidence type="ECO:0000256" key="1">
    <source>
        <dbReference type="ARBA" id="ARBA00004651"/>
    </source>
</evidence>
<evidence type="ECO:0000256" key="2">
    <source>
        <dbReference type="ARBA" id="ARBA00022448"/>
    </source>
</evidence>
<feature type="transmembrane region" description="Helical" evidence="10">
    <location>
        <begin position="281"/>
        <end position="299"/>
    </location>
</feature>
<feature type="transmembrane region" description="Helical" evidence="10">
    <location>
        <begin position="12"/>
        <end position="31"/>
    </location>
</feature>
<dbReference type="Proteomes" id="UP000430975">
    <property type="component" value="Unassembled WGS sequence"/>
</dbReference>
<dbReference type="InterPro" id="IPR003445">
    <property type="entry name" value="Cat_transpt"/>
</dbReference>
<comment type="caution">
    <text evidence="12">The sequence shown here is derived from an EMBL/GenBank/DDBJ whole genome shotgun (WGS) entry which is preliminary data.</text>
</comment>
<feature type="transmembrane region" description="Helical" evidence="10">
    <location>
        <begin position="188"/>
        <end position="208"/>
    </location>
</feature>
<dbReference type="Proteomes" id="UP000469870">
    <property type="component" value="Unassembled WGS sequence"/>
</dbReference>
<gene>
    <name evidence="12" type="ORF">GIY09_02290</name>
    <name evidence="11" type="ORF">GIY11_00325</name>
</gene>
<dbReference type="InterPro" id="IPR004772">
    <property type="entry name" value="TrkH"/>
</dbReference>